<dbReference type="EMBL" id="CP019454">
    <property type="protein sequence ID" value="AUW94060.1"/>
    <property type="molecule type" value="Genomic_DNA"/>
</dbReference>
<reference evidence="6 7" key="1">
    <citation type="journal article" date="2019" name="Sci. Rep.">
        <title>Sulfobacillus thermotolerans: new insights into resistance and metabolic capacities of acidophilic chemolithotrophs.</title>
        <authorList>
            <person name="Panyushkina A.E."/>
            <person name="Babenko V.V."/>
            <person name="Nikitina A.S."/>
            <person name="Selezneva O.V."/>
            <person name="Tsaplina I.A."/>
            <person name="Letarova M.A."/>
            <person name="Kostryukova E.S."/>
            <person name="Letarov A.V."/>
        </authorList>
    </citation>
    <scope>NUCLEOTIDE SEQUENCE [LARGE SCALE GENOMIC DNA]</scope>
    <source>
        <strain evidence="6 7">Kr1</strain>
    </source>
</reference>
<dbReference type="PROSITE" id="PS50111">
    <property type="entry name" value="CHEMOTAXIS_TRANSDUC_2"/>
    <property type="match status" value="1"/>
</dbReference>
<keyword evidence="4" id="KW-0812">Transmembrane</keyword>
<evidence type="ECO:0000256" key="3">
    <source>
        <dbReference type="SAM" id="MobiDB-lite"/>
    </source>
</evidence>
<evidence type="ECO:0000313" key="7">
    <source>
        <dbReference type="Proteomes" id="UP000325292"/>
    </source>
</evidence>
<dbReference type="Proteomes" id="UP000325292">
    <property type="component" value="Chromosome"/>
</dbReference>
<protein>
    <recommendedName>
        <fullName evidence="5">Methyl-accepting transducer domain-containing protein</fullName>
    </recommendedName>
</protein>
<evidence type="ECO:0000256" key="2">
    <source>
        <dbReference type="PROSITE-ProRule" id="PRU00284"/>
    </source>
</evidence>
<feature type="domain" description="Methyl-accepting transducer" evidence="5">
    <location>
        <begin position="239"/>
        <end position="489"/>
    </location>
</feature>
<feature type="transmembrane region" description="Helical" evidence="4">
    <location>
        <begin position="82"/>
        <end position="109"/>
    </location>
</feature>
<evidence type="ECO:0000313" key="6">
    <source>
        <dbReference type="EMBL" id="AUW94060.1"/>
    </source>
</evidence>
<feature type="region of interest" description="Disordered" evidence="3">
    <location>
        <begin position="1"/>
        <end position="28"/>
    </location>
</feature>
<dbReference type="Gene3D" id="1.10.287.950">
    <property type="entry name" value="Methyl-accepting chemotaxis protein"/>
    <property type="match status" value="1"/>
</dbReference>
<dbReference type="InterPro" id="IPR004089">
    <property type="entry name" value="MCPsignal_dom"/>
</dbReference>
<evidence type="ECO:0000256" key="4">
    <source>
        <dbReference type="SAM" id="Phobius"/>
    </source>
</evidence>
<gene>
    <name evidence="6" type="ORF">BXT84_08940</name>
</gene>
<proteinExistence type="predicted"/>
<sequence length="771" mass="83785">MMNHKKRDSPITVGTGRHDGGSQTKPTGVLEISSHIDKGGGAKMPREGRDTTSQDNAVRTDRNSWWGWLWERYLQWPLSKKFAWQLGGAMVMIAIIEVTSVTLLLLAHVRTLNGIVGLILALGLIAELSGIVALWANARYVSASIAIQIASIQRVVSGDLETTREAPLGYDEVRSLYEAGETLVERLRAVLYRVLYTGAALMRQTAASSESVRRVKTTTGRIRQLVTEMRQTSLDDGESLRMVSSSLEELTVVADQVAQAAESQAREAHTANLEMAELALAVQGAAQAQVKGQALVAESQARIEGAVHSVNQALDQIEALPDAIARSNKENQALAQRVRELSPVVTTIQEIAQQTQMLALNAAIEAARAGEAGRGFAVVAESVRSLAEQSLEAAHQTSHTLTAVSEAIEQGARQSAGIADRALQGQKVLTSVRQEIMAIPEALHDLTAALAAVGQEVQQATSLADRVAQKVTSEAAAAEQYAAAVEEMTATIQGLRGTAQDLTKTAQSNLQRTESVPHELATIAQEMDISVGTVVAMNDTVQDLQNVLSEWRLVGTRKPVKSYVSAMRAWLGDEAGRMCDSLQKQVNLEDLTFDYRPVSPGELRHLFDPGPVTQFSPPKYSCGWDHAVDVMLAQWMETLTQRVQQQYPGVLRVTFVDVNGFVIAEPRAFAAALTGDPQKDQKNLVKQWLYDSPGLMSLVRHAGLIDDLLDQRRLTAQDIRSHMLPPDSHPFDVLTYRRVTGDLMLDIAVPVYLHNLYVGALVGGGPTASLF</sequence>
<dbReference type="Pfam" id="PF00015">
    <property type="entry name" value="MCPsignal"/>
    <property type="match status" value="1"/>
</dbReference>
<name>A0ABM6RRY6_9FIRM</name>
<dbReference type="SUPFAM" id="SSF58104">
    <property type="entry name" value="Methyl-accepting chemotaxis protein (MCP) signaling domain"/>
    <property type="match status" value="1"/>
</dbReference>
<organism evidence="6 7">
    <name type="scientific">Sulfobacillus thermotolerans</name>
    <dbReference type="NCBI Taxonomy" id="338644"/>
    <lineage>
        <taxon>Bacteria</taxon>
        <taxon>Bacillati</taxon>
        <taxon>Bacillota</taxon>
        <taxon>Clostridia</taxon>
        <taxon>Eubacteriales</taxon>
        <taxon>Clostridiales Family XVII. Incertae Sedis</taxon>
        <taxon>Sulfobacillus</taxon>
    </lineage>
</organism>
<evidence type="ECO:0000256" key="1">
    <source>
        <dbReference type="ARBA" id="ARBA00023224"/>
    </source>
</evidence>
<accession>A0ABM6RRY6</accession>
<dbReference type="PANTHER" id="PTHR32089">
    <property type="entry name" value="METHYL-ACCEPTING CHEMOTAXIS PROTEIN MCPB"/>
    <property type="match status" value="1"/>
</dbReference>
<keyword evidence="1 2" id="KW-0807">Transducer</keyword>
<feature type="region of interest" description="Disordered" evidence="3">
    <location>
        <begin position="37"/>
        <end position="56"/>
    </location>
</feature>
<dbReference type="SMART" id="SM00283">
    <property type="entry name" value="MA"/>
    <property type="match status" value="1"/>
</dbReference>
<keyword evidence="7" id="KW-1185">Reference proteome</keyword>
<keyword evidence="4" id="KW-1133">Transmembrane helix</keyword>
<dbReference type="PANTHER" id="PTHR32089:SF112">
    <property type="entry name" value="LYSOZYME-LIKE PROTEIN-RELATED"/>
    <property type="match status" value="1"/>
</dbReference>
<evidence type="ECO:0000259" key="5">
    <source>
        <dbReference type="PROSITE" id="PS50111"/>
    </source>
</evidence>
<keyword evidence="4" id="KW-0472">Membrane</keyword>
<feature type="transmembrane region" description="Helical" evidence="4">
    <location>
        <begin position="115"/>
        <end position="136"/>
    </location>
</feature>